<dbReference type="GO" id="GO:0008080">
    <property type="term" value="F:N-acetyltransferase activity"/>
    <property type="evidence" value="ECO:0007669"/>
    <property type="project" value="TreeGrafter"/>
</dbReference>
<evidence type="ECO:0000313" key="2">
    <source>
        <dbReference type="EMBL" id="GAG02260.1"/>
    </source>
</evidence>
<reference evidence="2" key="1">
    <citation type="journal article" date="2014" name="Front. Microbiol.">
        <title>High frequency of phylogenetically diverse reductive dehalogenase-homologous genes in deep subseafloor sedimentary metagenomes.</title>
        <authorList>
            <person name="Kawai M."/>
            <person name="Futagami T."/>
            <person name="Toyoda A."/>
            <person name="Takaki Y."/>
            <person name="Nishi S."/>
            <person name="Hori S."/>
            <person name="Arai W."/>
            <person name="Tsubouchi T."/>
            <person name="Morono Y."/>
            <person name="Uchiyama I."/>
            <person name="Ito T."/>
            <person name="Fujiyama A."/>
            <person name="Inagaki F."/>
            <person name="Takami H."/>
        </authorList>
    </citation>
    <scope>NUCLEOTIDE SEQUENCE</scope>
    <source>
        <strain evidence="2">Expedition CK06-06</strain>
    </source>
</reference>
<organism evidence="2">
    <name type="scientific">marine sediment metagenome</name>
    <dbReference type="NCBI Taxonomy" id="412755"/>
    <lineage>
        <taxon>unclassified sequences</taxon>
        <taxon>metagenomes</taxon>
        <taxon>ecological metagenomes</taxon>
    </lineage>
</organism>
<dbReference type="InterPro" id="IPR016181">
    <property type="entry name" value="Acyl_CoA_acyltransferase"/>
</dbReference>
<dbReference type="EMBL" id="BARS01022635">
    <property type="protein sequence ID" value="GAG02260.1"/>
    <property type="molecule type" value="Genomic_DNA"/>
</dbReference>
<dbReference type="Pfam" id="PF00583">
    <property type="entry name" value="Acetyltransf_1"/>
    <property type="match status" value="1"/>
</dbReference>
<dbReference type="Gene3D" id="3.40.630.30">
    <property type="match status" value="1"/>
</dbReference>
<comment type="caution">
    <text evidence="2">The sequence shown here is derived from an EMBL/GenBank/DDBJ whole genome shotgun (WGS) entry which is preliminary data.</text>
</comment>
<proteinExistence type="predicted"/>
<dbReference type="AlphaFoldDB" id="X0U9M8"/>
<dbReference type="PANTHER" id="PTHR13355">
    <property type="entry name" value="GLUCOSAMINE 6-PHOSPHATE N-ACETYLTRANSFERASE"/>
    <property type="match status" value="1"/>
</dbReference>
<dbReference type="InterPro" id="IPR039143">
    <property type="entry name" value="GNPNAT1-like"/>
</dbReference>
<sequence>FSKKEGKGRGVGLFYITKKDLQRPSLFADILCATRFWTDAFSEKFCLVKTTLWDRWTEIDTKKDYEVAKKMFQSNYYYKKPSLKQLRNLYRNVSDDVFHFELRDKKKDKKILDSSVFVSAYYKDRLIGIVRVIPDKYYPSIWDVMVRDEFQRCGIGTRLMLILIDVLKKEKPLKIFLFPAIKKEKFYNKMGFNFITTSKPMEIRLCD</sequence>
<dbReference type="CDD" id="cd04301">
    <property type="entry name" value="NAT_SF"/>
    <property type="match status" value="1"/>
</dbReference>
<dbReference type="InterPro" id="IPR000182">
    <property type="entry name" value="GNAT_dom"/>
</dbReference>
<accession>X0U9M8</accession>
<dbReference type="PANTHER" id="PTHR13355:SF23">
    <property type="entry name" value="FAMILY N-ACETYLTRANSFERASE, PUTATIVE (AFU_ORTHOLOGUE AFUA_3G00870)-RELATED"/>
    <property type="match status" value="1"/>
</dbReference>
<evidence type="ECO:0000259" key="1">
    <source>
        <dbReference type="PROSITE" id="PS51186"/>
    </source>
</evidence>
<dbReference type="SUPFAM" id="SSF55729">
    <property type="entry name" value="Acyl-CoA N-acyltransferases (Nat)"/>
    <property type="match status" value="1"/>
</dbReference>
<gene>
    <name evidence="2" type="ORF">S01H1_36161</name>
</gene>
<name>X0U9M8_9ZZZZ</name>
<feature type="non-terminal residue" evidence="2">
    <location>
        <position position="1"/>
    </location>
</feature>
<feature type="domain" description="N-acetyltransferase" evidence="1">
    <location>
        <begin position="74"/>
        <end position="207"/>
    </location>
</feature>
<dbReference type="PROSITE" id="PS51186">
    <property type="entry name" value="GNAT"/>
    <property type="match status" value="1"/>
</dbReference>
<protein>
    <recommendedName>
        <fullName evidence="1">N-acetyltransferase domain-containing protein</fullName>
    </recommendedName>
</protein>